<dbReference type="Proteomes" id="UP001527202">
    <property type="component" value="Unassembled WGS sequence"/>
</dbReference>
<dbReference type="AlphaFoldDB" id="A0A410WTV9"/>
<sequence length="224" mass="23664">MYGFAPPPSLPPSPGYRAGKPAVIEVTGDGIVSVIPDQAVIVLGAVTEGETLSPAQAENARIISAVIDSLLQLGIPRSSIQTDEFRIDPQYDFQDGKQIFRGYRVTHLLKITTDRVGETGTIVDTAVSKGANSVSGISFRTSQPQKYSKEALTLAVRNAREKALTIAASLGVTLAAVPESVRELSGQNEPVPFKASMLAAGPATPIQPGELHVYAAVSARYTFS</sequence>
<dbReference type="EMBL" id="JAMDMJ010000004">
    <property type="protein sequence ID" value="MCY9594968.1"/>
    <property type="molecule type" value="Genomic_DNA"/>
</dbReference>
<name>A0A410WTV9_9BACL</name>
<reference evidence="1 4" key="2">
    <citation type="submission" date="2022-05" db="EMBL/GenBank/DDBJ databases">
        <title>Genome Sequencing of Bee-Associated Microbes.</title>
        <authorList>
            <person name="Dunlap C."/>
        </authorList>
    </citation>
    <scope>NUCLEOTIDE SEQUENCE [LARGE SCALE GENOMIC DNA]</scope>
    <source>
        <strain evidence="1 4">NRRL B-23120</strain>
    </source>
</reference>
<evidence type="ECO:0000313" key="2">
    <source>
        <dbReference type="EMBL" id="QAV17839.1"/>
    </source>
</evidence>
<accession>A0A410WTV9</accession>
<dbReference type="PANTHER" id="PTHR34387:SF1">
    <property type="entry name" value="PERIPLASMIC IMMUNOGENIC PROTEIN"/>
    <property type="match status" value="1"/>
</dbReference>
<evidence type="ECO:0000313" key="4">
    <source>
        <dbReference type="Proteomes" id="UP001527202"/>
    </source>
</evidence>
<dbReference type="Pfam" id="PF04402">
    <property type="entry name" value="SIMPL"/>
    <property type="match status" value="1"/>
</dbReference>
<evidence type="ECO:0000313" key="1">
    <source>
        <dbReference type="EMBL" id="MCY9594968.1"/>
    </source>
</evidence>
<dbReference type="InterPro" id="IPR007497">
    <property type="entry name" value="SIMPL/DUF541"/>
</dbReference>
<dbReference type="Gene3D" id="3.30.110.170">
    <property type="entry name" value="Protein of unknown function (DUF541), domain 1"/>
    <property type="match status" value="1"/>
</dbReference>
<protein>
    <submittedName>
        <fullName evidence="2">SIMPL domain-containing protein</fullName>
    </submittedName>
</protein>
<dbReference type="Proteomes" id="UP000288943">
    <property type="component" value="Chromosome"/>
</dbReference>
<dbReference type="KEGG" id="pchi:PC41400_09245"/>
<dbReference type="RefSeq" id="WP_042231035.1">
    <property type="nucleotide sequence ID" value="NZ_CP026520.1"/>
</dbReference>
<proteinExistence type="predicted"/>
<dbReference type="GeneID" id="95374990"/>
<gene>
    <name evidence="1" type="ORF">M5X16_04155</name>
    <name evidence="2" type="ORF">PC41400_09245</name>
</gene>
<dbReference type="InterPro" id="IPR052022">
    <property type="entry name" value="26kDa_periplasmic_antigen"/>
</dbReference>
<dbReference type="EMBL" id="CP026520">
    <property type="protein sequence ID" value="QAV17839.1"/>
    <property type="molecule type" value="Genomic_DNA"/>
</dbReference>
<dbReference type="PANTHER" id="PTHR34387">
    <property type="entry name" value="SLR1258 PROTEIN"/>
    <property type="match status" value="1"/>
</dbReference>
<dbReference type="OrthoDB" id="9785192at2"/>
<evidence type="ECO:0000313" key="3">
    <source>
        <dbReference type="Proteomes" id="UP000288943"/>
    </source>
</evidence>
<organism evidence="2 3">
    <name type="scientific">Paenibacillus chitinolyticus</name>
    <dbReference type="NCBI Taxonomy" id="79263"/>
    <lineage>
        <taxon>Bacteria</taxon>
        <taxon>Bacillati</taxon>
        <taxon>Bacillota</taxon>
        <taxon>Bacilli</taxon>
        <taxon>Bacillales</taxon>
        <taxon>Paenibacillaceae</taxon>
        <taxon>Paenibacillus</taxon>
    </lineage>
</organism>
<reference evidence="2 3" key="1">
    <citation type="submission" date="2018-01" db="EMBL/GenBank/DDBJ databases">
        <title>The whole genome sequencing and assembly of Paenibacillus chitinolyticus KCCM 41400 strain.</title>
        <authorList>
            <person name="Kim J.-Y."/>
            <person name="Park M.-K."/>
            <person name="Lee Y.-J."/>
            <person name="Yi H."/>
            <person name="Bahn Y.-S."/>
            <person name="Kim J.F."/>
            <person name="Lee D.-W."/>
        </authorList>
    </citation>
    <scope>NUCLEOTIDE SEQUENCE [LARGE SCALE GENOMIC DNA]</scope>
    <source>
        <strain evidence="2 3">KCCM 41400</strain>
    </source>
</reference>
<dbReference type="GO" id="GO:0006974">
    <property type="term" value="P:DNA damage response"/>
    <property type="evidence" value="ECO:0007669"/>
    <property type="project" value="TreeGrafter"/>
</dbReference>
<dbReference type="Gene3D" id="3.30.70.2970">
    <property type="entry name" value="Protein of unknown function (DUF541), domain 2"/>
    <property type="match status" value="1"/>
</dbReference>
<keyword evidence="4" id="KW-1185">Reference proteome</keyword>